<keyword evidence="7 11" id="KW-0539">Nucleus</keyword>
<dbReference type="GO" id="GO:0005839">
    <property type="term" value="C:proteasome core complex"/>
    <property type="evidence" value="ECO:0007669"/>
    <property type="project" value="InterPro"/>
</dbReference>
<comment type="caution">
    <text evidence="13">The sequence shown here is derived from an EMBL/GenBank/DDBJ whole genome shotgun (WGS) entry which is preliminary data.</text>
</comment>
<name>A0A834Y1Y2_APHGI</name>
<dbReference type="PRINTS" id="PR00141">
    <property type="entry name" value="PROTEASOME"/>
</dbReference>
<evidence type="ECO:0000256" key="10">
    <source>
        <dbReference type="PIRSR" id="PIRSR600243-1"/>
    </source>
</evidence>
<reference evidence="13 14" key="1">
    <citation type="submission" date="2020-08" db="EMBL/GenBank/DDBJ databases">
        <title>Aphidius gifuensis genome sequencing and assembly.</title>
        <authorList>
            <person name="Du Z."/>
        </authorList>
    </citation>
    <scope>NUCLEOTIDE SEQUENCE [LARGE SCALE GENOMIC DNA]</scope>
    <source>
        <strain evidence="13">YNYX2018</strain>
        <tissue evidence="13">Adults</tissue>
    </source>
</reference>
<dbReference type="InterPro" id="IPR024689">
    <property type="entry name" value="Proteasome_bsu_C"/>
</dbReference>
<keyword evidence="4" id="KW-0888">Threonine protease</keyword>
<comment type="function">
    <text evidence="11">Component of the proteasome, a multicatalytic proteinase complex which is characterized by its ability to cleave peptides with Arg, Phe, Tyr, Leu, and Glu adjacent to the leaving group at neutral or slightly basic pH. The proteasome has an ATP-dependent proteolytic activity.</text>
</comment>
<feature type="domain" description="Proteasome beta subunit C-terminal" evidence="12">
    <location>
        <begin position="241"/>
        <end position="275"/>
    </location>
</feature>
<dbReference type="Gene3D" id="3.60.20.10">
    <property type="entry name" value="Glutamine Phosphoribosylpyrophosphate, subunit 1, domain 1"/>
    <property type="match status" value="1"/>
</dbReference>
<evidence type="ECO:0000313" key="14">
    <source>
        <dbReference type="Proteomes" id="UP000639338"/>
    </source>
</evidence>
<dbReference type="PROSITE" id="PS51476">
    <property type="entry name" value="PROTEASOME_BETA_2"/>
    <property type="match status" value="1"/>
</dbReference>
<dbReference type="EMBL" id="JACMRX010000001">
    <property type="protein sequence ID" value="KAF7996486.1"/>
    <property type="molecule type" value="Genomic_DNA"/>
</dbReference>
<organism evidence="13 14">
    <name type="scientific">Aphidius gifuensis</name>
    <name type="common">Parasitoid wasp</name>
    <dbReference type="NCBI Taxonomy" id="684658"/>
    <lineage>
        <taxon>Eukaryota</taxon>
        <taxon>Metazoa</taxon>
        <taxon>Ecdysozoa</taxon>
        <taxon>Arthropoda</taxon>
        <taxon>Hexapoda</taxon>
        <taxon>Insecta</taxon>
        <taxon>Pterygota</taxon>
        <taxon>Neoptera</taxon>
        <taxon>Endopterygota</taxon>
        <taxon>Hymenoptera</taxon>
        <taxon>Apocrita</taxon>
        <taxon>Ichneumonoidea</taxon>
        <taxon>Braconidae</taxon>
        <taxon>Aphidiinae</taxon>
        <taxon>Aphidius</taxon>
    </lineage>
</organism>
<dbReference type="SUPFAM" id="SSF56235">
    <property type="entry name" value="N-terminal nucleophile aminohydrolases (Ntn hydrolases)"/>
    <property type="match status" value="1"/>
</dbReference>
<evidence type="ECO:0000256" key="5">
    <source>
        <dbReference type="ARBA" id="ARBA00022801"/>
    </source>
</evidence>
<dbReference type="CDD" id="cd03763">
    <property type="entry name" value="proteasome_beta_type_7"/>
    <property type="match status" value="1"/>
</dbReference>
<evidence type="ECO:0000313" key="13">
    <source>
        <dbReference type="EMBL" id="KAF7996486.1"/>
    </source>
</evidence>
<dbReference type="Pfam" id="PF12465">
    <property type="entry name" value="Pr_beta_C"/>
    <property type="match status" value="1"/>
</dbReference>
<proteinExistence type="inferred from homology"/>
<keyword evidence="2 11" id="KW-0963">Cytoplasm</keyword>
<dbReference type="FunFam" id="3.60.20.10:FF:000005">
    <property type="entry name" value="Proteasome subunit beta type-2"/>
    <property type="match status" value="1"/>
</dbReference>
<evidence type="ECO:0000256" key="2">
    <source>
        <dbReference type="ARBA" id="ARBA00022490"/>
    </source>
</evidence>
<gene>
    <name evidence="13" type="ORF">HCN44_002118</name>
</gene>
<evidence type="ECO:0000256" key="6">
    <source>
        <dbReference type="ARBA" id="ARBA00022942"/>
    </source>
</evidence>
<keyword evidence="14" id="KW-1185">Reference proteome</keyword>
<evidence type="ECO:0000256" key="8">
    <source>
        <dbReference type="ARBA" id="ARBA00024953"/>
    </source>
</evidence>
<dbReference type="OrthoDB" id="429533at2759"/>
<comment type="subcellular location">
    <subcellularLocation>
        <location evidence="11">Cytoplasm</location>
    </subcellularLocation>
    <subcellularLocation>
        <location evidence="11">Nucleus</location>
    </subcellularLocation>
</comment>
<comment type="subunit">
    <text evidence="9">The 26S proteasome consists of a 20S proteasome core and two 19S regulatory subunits. The 20S proteasome core is composed of 28 subunits that are arranged in four stacked rings, resulting in a barrel-shaped structure. The two end rings are each formed by seven alpha subunits, and the two central rings are each formed by seven beta subunits. The catalytic chamber with the active sites is on the inside of the barrel.</text>
</comment>
<evidence type="ECO:0000256" key="4">
    <source>
        <dbReference type="ARBA" id="ARBA00022698"/>
    </source>
</evidence>
<accession>A0A834Y1Y2</accession>
<comment type="function">
    <text evidence="8">Non-catalytic component of the proteasome, a multicatalytic proteinase complex which is characterized by its ability to cleave peptides with Arg, Phe, Tyr, Leu, and Glu adjacent to the leaving group at neutral or slightly basic pH. The proteasome has an ATP-dependent proteolytic activity.</text>
</comment>
<evidence type="ECO:0000259" key="12">
    <source>
        <dbReference type="Pfam" id="PF12465"/>
    </source>
</evidence>
<sequence length="287" mass="30981">MATALAPEIPIPGFSFDLCKRNEMLAKKGFTGPTPQKTGTTIVGIVYKDGVILGADTRATAGGIVADKNCRKIHYLSANMFCCGAGTAADTDKVTGMISSQLELHRLNTGRVPRVVTANKLLKQHLFRHQGHIGAALVLGGVDIDGAHLYSIHPHGSSDYHKFTTMGSGSLAAMAVFESRWKPDMTEEEGKLLVADAISAGVFNDLGSGNNIDMCVIRNTEVRGSTFDTRAADYIRPYNIANVKGTREGSYRYKRGTTAILDKTVRPIIIETESVRKIQTESMDTSS</sequence>
<dbReference type="InterPro" id="IPR001353">
    <property type="entry name" value="Proteasome_sua/b"/>
</dbReference>
<dbReference type="GO" id="GO:0004298">
    <property type="term" value="F:threonine-type endopeptidase activity"/>
    <property type="evidence" value="ECO:0007669"/>
    <property type="project" value="UniProtKB-KW"/>
</dbReference>
<dbReference type="GO" id="GO:0051603">
    <property type="term" value="P:proteolysis involved in protein catabolic process"/>
    <property type="evidence" value="ECO:0007669"/>
    <property type="project" value="InterPro"/>
</dbReference>
<dbReference type="Pfam" id="PF00227">
    <property type="entry name" value="Proteasome"/>
    <property type="match status" value="1"/>
</dbReference>
<evidence type="ECO:0000256" key="1">
    <source>
        <dbReference type="ARBA" id="ARBA00001198"/>
    </source>
</evidence>
<evidence type="ECO:0000256" key="11">
    <source>
        <dbReference type="RuleBase" id="RU004203"/>
    </source>
</evidence>
<dbReference type="InterPro" id="IPR023333">
    <property type="entry name" value="Proteasome_suB-type"/>
</dbReference>
<comment type="catalytic activity">
    <reaction evidence="1">
        <text>Cleavage of peptide bonds with very broad specificity.</text>
        <dbReference type="EC" id="3.4.25.1"/>
    </reaction>
</comment>
<dbReference type="GO" id="GO:0005737">
    <property type="term" value="C:cytoplasm"/>
    <property type="evidence" value="ECO:0007669"/>
    <property type="project" value="UniProtKB-SubCell"/>
</dbReference>
<dbReference type="PANTHER" id="PTHR32194">
    <property type="entry name" value="METALLOPROTEASE TLDD"/>
    <property type="match status" value="1"/>
</dbReference>
<dbReference type="InterPro" id="IPR029055">
    <property type="entry name" value="Ntn_hydrolases_N"/>
</dbReference>
<dbReference type="GO" id="GO:0005634">
    <property type="term" value="C:nucleus"/>
    <property type="evidence" value="ECO:0007669"/>
    <property type="project" value="UniProtKB-SubCell"/>
</dbReference>
<keyword evidence="3" id="KW-0645">Protease</keyword>
<comment type="similarity">
    <text evidence="11">Belongs to the peptidase T1B family.</text>
</comment>
<keyword evidence="5" id="KW-0378">Hydrolase</keyword>
<protein>
    <recommendedName>
        <fullName evidence="11">Proteasome subunit beta</fullName>
    </recommendedName>
</protein>
<dbReference type="AlphaFoldDB" id="A0A834Y1Y2"/>
<evidence type="ECO:0000256" key="9">
    <source>
        <dbReference type="ARBA" id="ARBA00026071"/>
    </source>
</evidence>
<dbReference type="InterPro" id="IPR016050">
    <property type="entry name" value="Proteasome_bsu_CS"/>
</dbReference>
<comment type="subunit">
    <text evidence="11">Component of the proteasome complex.</text>
</comment>
<keyword evidence="6 11" id="KW-0647">Proteasome</keyword>
<dbReference type="InterPro" id="IPR000243">
    <property type="entry name" value="Pept_T1A_subB"/>
</dbReference>
<feature type="active site" description="Nucleophile" evidence="10">
    <location>
        <position position="40"/>
    </location>
</feature>
<evidence type="ECO:0000256" key="7">
    <source>
        <dbReference type="ARBA" id="ARBA00023242"/>
    </source>
</evidence>
<dbReference type="Proteomes" id="UP000639338">
    <property type="component" value="Unassembled WGS sequence"/>
</dbReference>
<evidence type="ECO:0000256" key="3">
    <source>
        <dbReference type="ARBA" id="ARBA00022670"/>
    </source>
</evidence>
<dbReference type="PROSITE" id="PS00854">
    <property type="entry name" value="PROTEASOME_BETA_1"/>
    <property type="match status" value="1"/>
</dbReference>
<dbReference type="PANTHER" id="PTHR32194:SF4">
    <property type="entry name" value="PROTEASOME SUBUNIT BETA TYPE-7"/>
    <property type="match status" value="1"/>
</dbReference>